<comment type="caution">
    <text evidence="1">The sequence shown here is derived from an EMBL/GenBank/DDBJ whole genome shotgun (WGS) entry which is preliminary data.</text>
</comment>
<name>A0A418KRY1_9ACTN</name>
<sequence>MTLVGDADRLAGEGREEAARALFERAIASGVPAAVSESKALRAAASSGHPDRAPEAGLELAGLLGARDDAEGARAALQQVIDSGHVEYAPRAAHDLGLELLYTVRDPQRAYEAWKYAAASGHRDYGPRSAARLGKLLYEYEGGDVELARRLWQSVVDSRHPVVAAEAAQNLRLTEPKTKGWLRRRS</sequence>
<dbReference type="InterPro" id="IPR011990">
    <property type="entry name" value="TPR-like_helical_dom_sf"/>
</dbReference>
<accession>A0A418KRY1</accession>
<dbReference type="OrthoDB" id="3463653at2"/>
<keyword evidence="2" id="KW-1185">Reference proteome</keyword>
<dbReference type="Proteomes" id="UP000284057">
    <property type="component" value="Unassembled WGS sequence"/>
</dbReference>
<dbReference type="SUPFAM" id="SSF81901">
    <property type="entry name" value="HCP-like"/>
    <property type="match status" value="1"/>
</dbReference>
<proteinExistence type="predicted"/>
<dbReference type="EMBL" id="QUAL01000099">
    <property type="protein sequence ID" value="RIQ26084.1"/>
    <property type="molecule type" value="Genomic_DNA"/>
</dbReference>
<evidence type="ECO:0000313" key="1">
    <source>
        <dbReference type="EMBL" id="RIQ26084.1"/>
    </source>
</evidence>
<dbReference type="AlphaFoldDB" id="A0A418KRY1"/>
<gene>
    <name evidence="1" type="ORF">DY240_10870</name>
</gene>
<evidence type="ECO:0000313" key="2">
    <source>
        <dbReference type="Proteomes" id="UP000284057"/>
    </source>
</evidence>
<evidence type="ECO:0008006" key="3">
    <source>
        <dbReference type="Google" id="ProtNLM"/>
    </source>
</evidence>
<dbReference type="Gene3D" id="1.25.40.10">
    <property type="entry name" value="Tetratricopeptide repeat domain"/>
    <property type="match status" value="1"/>
</dbReference>
<protein>
    <recommendedName>
        <fullName evidence="3">Sel1 repeat family protein</fullName>
    </recommendedName>
</protein>
<reference evidence="1 2" key="1">
    <citation type="submission" date="2018-09" db="EMBL/GenBank/DDBJ databases">
        <title>Isolation, diversity and antifungal activity of actinobacteria from wheat.</title>
        <authorList>
            <person name="Han C."/>
        </authorList>
    </citation>
    <scope>NUCLEOTIDE SEQUENCE [LARGE SCALE GENOMIC DNA]</scope>
    <source>
        <strain evidence="1 2">NEAU-YY265</strain>
    </source>
</reference>
<organism evidence="1 2">
    <name type="scientific">Jiangella rhizosphaerae</name>
    <dbReference type="NCBI Taxonomy" id="2293569"/>
    <lineage>
        <taxon>Bacteria</taxon>
        <taxon>Bacillati</taxon>
        <taxon>Actinomycetota</taxon>
        <taxon>Actinomycetes</taxon>
        <taxon>Jiangellales</taxon>
        <taxon>Jiangellaceae</taxon>
        <taxon>Jiangella</taxon>
    </lineage>
</organism>
<dbReference type="RefSeq" id="WP_119659925.1">
    <property type="nucleotide sequence ID" value="NZ_QUAL01000099.1"/>
</dbReference>